<organism evidence="1 2">
    <name type="scientific">Sporocytophaga myxococcoides</name>
    <dbReference type="NCBI Taxonomy" id="153721"/>
    <lineage>
        <taxon>Bacteria</taxon>
        <taxon>Pseudomonadati</taxon>
        <taxon>Bacteroidota</taxon>
        <taxon>Cytophagia</taxon>
        <taxon>Cytophagales</taxon>
        <taxon>Cytophagaceae</taxon>
        <taxon>Sporocytophaga</taxon>
    </lineage>
</organism>
<evidence type="ECO:0000313" key="2">
    <source>
        <dbReference type="Proteomes" id="UP000030185"/>
    </source>
</evidence>
<dbReference type="eggNOG" id="COG4461">
    <property type="taxonomic scope" value="Bacteria"/>
</dbReference>
<gene>
    <name evidence="1" type="ORF">MYP_2435</name>
</gene>
<comment type="caution">
    <text evidence="1">The sequence shown here is derived from an EMBL/GenBank/DDBJ whole genome shotgun (WGS) entry which is preliminary data.</text>
</comment>
<evidence type="ECO:0000313" key="1">
    <source>
        <dbReference type="EMBL" id="GAL85206.1"/>
    </source>
</evidence>
<sequence length="205" mass="23312">MLILINSLIMKLNVYLWLIGITLFSCRGNQEEYFRFSKIPESLEQVLHFNDVTFNVSVKGTSSLKKITIIIKSPELNDTLIRIVNGKVYGVKTGDLNNNNLPEIYAFVIGRGNNAKGSFVGYEFGSDEVVQLAFPEPNPKLMEGYMGQDSLFIQGKYLVRQFPVYNDSDLSLTPTANTRVIEYSLDDSHPYKDIRLLHLENSYVK</sequence>
<keyword evidence="2" id="KW-1185">Reference proteome</keyword>
<dbReference type="EMBL" id="BBLT01000004">
    <property type="protein sequence ID" value="GAL85206.1"/>
    <property type="molecule type" value="Genomic_DNA"/>
</dbReference>
<reference evidence="1 2" key="1">
    <citation type="submission" date="2014-09" db="EMBL/GenBank/DDBJ databases">
        <title>Sporocytophaga myxococcoides PG-01 genome sequencing.</title>
        <authorList>
            <person name="Liu L."/>
            <person name="Gao P.J."/>
            <person name="Chen G.J."/>
            <person name="Wang L.S."/>
        </authorList>
    </citation>
    <scope>NUCLEOTIDE SEQUENCE [LARGE SCALE GENOMIC DNA]</scope>
    <source>
        <strain evidence="1 2">PG-01</strain>
    </source>
</reference>
<protein>
    <submittedName>
        <fullName evidence="1">Uncharacterized protein</fullName>
    </submittedName>
</protein>
<dbReference type="Proteomes" id="UP000030185">
    <property type="component" value="Unassembled WGS sequence"/>
</dbReference>
<dbReference type="STRING" id="153721.MYP_2435"/>
<dbReference type="AlphaFoldDB" id="A0A098LDY2"/>
<name>A0A098LDY2_9BACT</name>
<proteinExistence type="predicted"/>
<accession>A0A098LDY2</accession>